<keyword evidence="3" id="KW-1185">Reference proteome</keyword>
<dbReference type="SUPFAM" id="SSF56112">
    <property type="entry name" value="Protein kinase-like (PK-like)"/>
    <property type="match status" value="1"/>
</dbReference>
<dbReference type="GO" id="GO:0016740">
    <property type="term" value="F:transferase activity"/>
    <property type="evidence" value="ECO:0007669"/>
    <property type="project" value="UniProtKB-KW"/>
</dbReference>
<organism evidence="2 3">
    <name type="scientific">Marinobacter salinexigens</name>
    <dbReference type="NCBI Taxonomy" id="2919747"/>
    <lineage>
        <taxon>Bacteria</taxon>
        <taxon>Pseudomonadati</taxon>
        <taxon>Pseudomonadota</taxon>
        <taxon>Gammaproteobacteria</taxon>
        <taxon>Pseudomonadales</taxon>
        <taxon>Marinobacteraceae</taxon>
        <taxon>Marinobacter</taxon>
    </lineage>
</organism>
<dbReference type="Proteomes" id="UP000323161">
    <property type="component" value="Unassembled WGS sequence"/>
</dbReference>
<dbReference type="InterPro" id="IPR002575">
    <property type="entry name" value="Aminoglycoside_PTrfase"/>
</dbReference>
<proteinExistence type="predicted"/>
<dbReference type="RefSeq" id="WP_149598506.1">
    <property type="nucleotide sequence ID" value="NZ_VTUU01000001.1"/>
</dbReference>
<gene>
    <name evidence="2" type="ORF">FWJ25_01660</name>
</gene>
<protein>
    <submittedName>
        <fullName evidence="2">Aminoglycoside phosphotransferase family protein</fullName>
    </submittedName>
</protein>
<sequence>MLNAKLATVAYSVRHPMVPQQVRRPINASILEHLYFLRFEVENHFDLVEDFVTRPRATTAQRLVNRKGYRKTLLEKVDLSVAMEVQRRKVDGPVFQRSKSVERLARLLDALGQACLEFTGIEPLRQAPDKRYKDYAKLIRRIRKSLALIIVNPDDANTRQGLKLGRRVAKLTLDLKALSDQKAFPEKNGAAAGPVLHFQIERMIQLLSELADALLAANFGPAVGLQNYKQLKNAAHALTSDSDQFGVERLALTRSGSTIAALKAEHDSSSKVMAVYKEGQAHKVLEEISGVDQWKQVYPKVAPKVLSHHVEQESDLGSMVIEHLPGRTLESLILNSEWDAAELLINELCKTLGKIWKSSRTNERAQPGYMQQLRKRMPETRKTHPTLFSTGQTICGLSRPDFDTQIDQVEALEQQLRAPFSVLIHGDFNVDNLIYDEFKDRIYFIDLHRASYSDYIQDLSVLMVSIYRLPIMDPAPRAEMMKLIKQLYQFAHRFARNNKDATFNARLAIALARSFATSTRFIYDMGFARKLGFRASYLMETLARMNPEKPEKYRLPLEEIFSD</sequence>
<keyword evidence="2" id="KW-0808">Transferase</keyword>
<evidence type="ECO:0000313" key="2">
    <source>
        <dbReference type="EMBL" id="KAA1175867.1"/>
    </source>
</evidence>
<accession>A0A5B0VMP7</accession>
<name>A0A5B0VMP7_9GAMM</name>
<dbReference type="AlphaFoldDB" id="A0A5B0VMP7"/>
<reference evidence="2 3" key="1">
    <citation type="submission" date="2019-08" db="EMBL/GenBank/DDBJ databases">
        <title>Marinobacter ZYF650 sp. nov., a marine bacterium isolated from seawater of the Mariana trench.</title>
        <authorList>
            <person name="Ahmad W."/>
        </authorList>
    </citation>
    <scope>NUCLEOTIDE SEQUENCE [LARGE SCALE GENOMIC DNA]</scope>
    <source>
        <strain evidence="2 3">ZYF650</strain>
    </source>
</reference>
<comment type="caution">
    <text evidence="2">The sequence shown here is derived from an EMBL/GenBank/DDBJ whole genome shotgun (WGS) entry which is preliminary data.</text>
</comment>
<evidence type="ECO:0000259" key="1">
    <source>
        <dbReference type="Pfam" id="PF01636"/>
    </source>
</evidence>
<dbReference type="Gene3D" id="3.90.1200.10">
    <property type="match status" value="1"/>
</dbReference>
<feature type="domain" description="Aminoglycoside phosphotransferase" evidence="1">
    <location>
        <begin position="302"/>
        <end position="465"/>
    </location>
</feature>
<dbReference type="InterPro" id="IPR011009">
    <property type="entry name" value="Kinase-like_dom_sf"/>
</dbReference>
<evidence type="ECO:0000313" key="3">
    <source>
        <dbReference type="Proteomes" id="UP000323161"/>
    </source>
</evidence>
<dbReference type="EMBL" id="VTUU01000001">
    <property type="protein sequence ID" value="KAA1175867.1"/>
    <property type="molecule type" value="Genomic_DNA"/>
</dbReference>
<dbReference type="Pfam" id="PF01636">
    <property type="entry name" value="APH"/>
    <property type="match status" value="1"/>
</dbReference>